<dbReference type="InterPro" id="IPR051679">
    <property type="entry name" value="DASS-Related_Transporters"/>
</dbReference>
<comment type="caution">
    <text evidence="9">The sequence shown here is derived from an EMBL/GenBank/DDBJ whole genome shotgun (WGS) entry which is preliminary data.</text>
</comment>
<evidence type="ECO:0000256" key="6">
    <source>
        <dbReference type="ARBA" id="ARBA00023136"/>
    </source>
</evidence>
<feature type="transmembrane region" description="Helical" evidence="7">
    <location>
        <begin position="92"/>
        <end position="109"/>
    </location>
</feature>
<evidence type="ECO:0000313" key="9">
    <source>
        <dbReference type="EMBL" id="MDQ0168191.1"/>
    </source>
</evidence>
<keyword evidence="4" id="KW-0677">Repeat</keyword>
<dbReference type="PANTHER" id="PTHR43652">
    <property type="entry name" value="BASIC AMINO ACID ANTIPORTER YFCC-RELATED"/>
    <property type="match status" value="1"/>
</dbReference>
<feature type="transmembrane region" description="Helical" evidence="7">
    <location>
        <begin position="489"/>
        <end position="513"/>
    </location>
</feature>
<dbReference type="InterPro" id="IPR006037">
    <property type="entry name" value="RCK_C"/>
</dbReference>
<keyword evidence="6 7" id="KW-0472">Membrane</keyword>
<feature type="transmembrane region" description="Helical" evidence="7">
    <location>
        <begin position="607"/>
        <end position="627"/>
    </location>
</feature>
<keyword evidence="10" id="KW-1185">Reference proteome</keyword>
<evidence type="ECO:0000256" key="3">
    <source>
        <dbReference type="ARBA" id="ARBA00022692"/>
    </source>
</evidence>
<evidence type="ECO:0000256" key="2">
    <source>
        <dbReference type="ARBA" id="ARBA00022448"/>
    </source>
</evidence>
<protein>
    <submittedName>
        <fullName evidence="9">Di/tricarboxylate transporter</fullName>
    </submittedName>
</protein>
<evidence type="ECO:0000259" key="8">
    <source>
        <dbReference type="PROSITE" id="PS51202"/>
    </source>
</evidence>
<keyword evidence="3 7" id="KW-0812">Transmembrane</keyword>
<name>A0ABT9W4M5_9BACI</name>
<feature type="transmembrane region" description="Helical" evidence="7">
    <location>
        <begin position="50"/>
        <end position="71"/>
    </location>
</feature>
<evidence type="ECO:0000256" key="1">
    <source>
        <dbReference type="ARBA" id="ARBA00004141"/>
    </source>
</evidence>
<comment type="subcellular location">
    <subcellularLocation>
        <location evidence="1">Membrane</location>
        <topology evidence="1">Multi-pass membrane protein</topology>
    </subcellularLocation>
</comment>
<feature type="domain" description="RCK C-terminal" evidence="8">
    <location>
        <begin position="332"/>
        <end position="416"/>
    </location>
</feature>
<dbReference type="Proteomes" id="UP001235840">
    <property type="component" value="Unassembled WGS sequence"/>
</dbReference>
<dbReference type="Pfam" id="PF03600">
    <property type="entry name" value="CitMHS"/>
    <property type="match status" value="1"/>
</dbReference>
<feature type="transmembrane region" description="Helical" evidence="7">
    <location>
        <begin position="567"/>
        <end position="586"/>
    </location>
</feature>
<dbReference type="Pfam" id="PF02080">
    <property type="entry name" value="TrkA_C"/>
    <property type="match status" value="2"/>
</dbReference>
<evidence type="ECO:0000256" key="5">
    <source>
        <dbReference type="ARBA" id="ARBA00022989"/>
    </source>
</evidence>
<dbReference type="EMBL" id="JAUSTY010000025">
    <property type="protein sequence ID" value="MDQ0168191.1"/>
    <property type="molecule type" value="Genomic_DNA"/>
</dbReference>
<dbReference type="Gene3D" id="3.30.70.1450">
    <property type="entry name" value="Regulator of K+ conductance, C-terminal domain"/>
    <property type="match status" value="2"/>
</dbReference>
<reference evidence="9 10" key="1">
    <citation type="submission" date="2023-07" db="EMBL/GenBank/DDBJ databases">
        <title>Genomic Encyclopedia of Type Strains, Phase IV (KMG-IV): sequencing the most valuable type-strain genomes for metagenomic binning, comparative biology and taxonomic classification.</title>
        <authorList>
            <person name="Goeker M."/>
        </authorList>
    </citation>
    <scope>NUCLEOTIDE SEQUENCE [LARGE SCALE GENOMIC DNA]</scope>
    <source>
        <strain evidence="9 10">DSM 12751</strain>
    </source>
</reference>
<dbReference type="RefSeq" id="WP_307397748.1">
    <property type="nucleotide sequence ID" value="NZ_BAAADK010000020.1"/>
</dbReference>
<evidence type="ECO:0000256" key="4">
    <source>
        <dbReference type="ARBA" id="ARBA00022737"/>
    </source>
</evidence>
<accession>A0ABT9W4M5</accession>
<organism evidence="9 10">
    <name type="scientific">Caldalkalibacillus horti</name>
    <dbReference type="NCBI Taxonomy" id="77523"/>
    <lineage>
        <taxon>Bacteria</taxon>
        <taxon>Bacillati</taxon>
        <taxon>Bacillota</taxon>
        <taxon>Bacilli</taxon>
        <taxon>Bacillales</taxon>
        <taxon>Bacillaceae</taxon>
        <taxon>Caldalkalibacillus</taxon>
    </lineage>
</organism>
<feature type="transmembrane region" description="Helical" evidence="7">
    <location>
        <begin position="136"/>
        <end position="155"/>
    </location>
</feature>
<feature type="domain" description="RCK C-terminal" evidence="8">
    <location>
        <begin position="216"/>
        <end position="312"/>
    </location>
</feature>
<evidence type="ECO:0000256" key="7">
    <source>
        <dbReference type="SAM" id="Phobius"/>
    </source>
</evidence>
<dbReference type="InterPro" id="IPR036721">
    <property type="entry name" value="RCK_C_sf"/>
</dbReference>
<gene>
    <name evidence="9" type="ORF">J2S11_004143</name>
</gene>
<evidence type="ECO:0000313" key="10">
    <source>
        <dbReference type="Proteomes" id="UP001235840"/>
    </source>
</evidence>
<dbReference type="InterPro" id="IPR004680">
    <property type="entry name" value="Cit_transptr-like_dom"/>
</dbReference>
<keyword evidence="2" id="KW-0813">Transport</keyword>
<proteinExistence type="predicted"/>
<sequence length="629" mass="67190">MTSDMMITLSVLAITAALFMSGKVRSDLVAICSLIVLVLFDILTPDEALSGFANSIVIMMIGLFVVGGGIFQTGLAKMASGRLLKLAGTSETRLLVTIMLASAGIGAFVSNTGTVAVMLPIVVSMAMSSGISPSRLLMPLAFASSLGGALTLIGTPPNLVIRETLMNAGFEELSFFSFTPIGLVCVGLGTILIVVLSKFLLPKGAKKAKGTRGEGRSLEELAGQYQLSQNLYRVQVGEGSPITSKKLIDLDIPKRYHVHIIELRRRTSSKNPFFKTINQEIAGPTTLLQEQDILYVYGAFEQVEQFAKENGLDLLDQQVVERTGDNPSKPSSQSNGYASREIGIAEVLLPPNSALINKLVKHSGFREKYNVNILGIQRKGEYLLHDLKDEKIRSGDALLVQGTWEGISLLSKEQTDVVVVGQPLEAAASVTLDHKAPIAGGIMLLMIVLMILDIFPAVVSVMIAAVLMVVTGCLRNMEEAYKTINWESIVLIGGMIPMSIAIQNTGAAALLSTQLVESLGSFGPLALLAGVYFTTSILTLFISNTACAVLFAPIALTAAVELGVSPMPFMFAVAIGAGMCFAVPFSTPPNALVMSAGKYTFKNYVRLGLPLQLILGVVMVILLPFFFPF</sequence>
<keyword evidence="5 7" id="KW-1133">Transmembrane helix</keyword>
<dbReference type="PROSITE" id="PS51202">
    <property type="entry name" value="RCK_C"/>
    <property type="match status" value="2"/>
</dbReference>
<dbReference type="SUPFAM" id="SSF116726">
    <property type="entry name" value="TrkA C-terminal domain-like"/>
    <property type="match status" value="2"/>
</dbReference>
<feature type="transmembrane region" description="Helical" evidence="7">
    <location>
        <begin position="442"/>
        <end position="469"/>
    </location>
</feature>
<feature type="transmembrane region" description="Helical" evidence="7">
    <location>
        <begin position="525"/>
        <end position="555"/>
    </location>
</feature>
<dbReference type="PANTHER" id="PTHR43652:SF1">
    <property type="entry name" value="RESPONSE REGULATOR"/>
    <property type="match status" value="1"/>
</dbReference>
<feature type="transmembrane region" description="Helical" evidence="7">
    <location>
        <begin position="175"/>
        <end position="201"/>
    </location>
</feature>